<evidence type="ECO:0000256" key="2">
    <source>
        <dbReference type="ARBA" id="ARBA00023163"/>
    </source>
</evidence>
<dbReference type="GO" id="GO:0003700">
    <property type="term" value="F:DNA-binding transcription factor activity"/>
    <property type="evidence" value="ECO:0007669"/>
    <property type="project" value="InterPro"/>
</dbReference>
<dbReference type="InterPro" id="IPR052158">
    <property type="entry name" value="INH-QAR"/>
</dbReference>
<dbReference type="InterPro" id="IPR029062">
    <property type="entry name" value="Class_I_gatase-like"/>
</dbReference>
<reference evidence="5" key="1">
    <citation type="submission" date="2017-04" db="EMBL/GenBank/DDBJ databases">
        <authorList>
            <person name="Varghese N."/>
            <person name="Submissions S."/>
        </authorList>
    </citation>
    <scope>NUCLEOTIDE SEQUENCE [LARGE SCALE GENOMIC DNA]</scope>
    <source>
        <strain evidence="5">DSM 12126</strain>
    </source>
</reference>
<dbReference type="Gene3D" id="3.40.50.880">
    <property type="match status" value="1"/>
</dbReference>
<dbReference type="Proteomes" id="UP000192756">
    <property type="component" value="Unassembled WGS sequence"/>
</dbReference>
<dbReference type="PROSITE" id="PS01124">
    <property type="entry name" value="HTH_ARAC_FAMILY_2"/>
    <property type="match status" value="1"/>
</dbReference>
<sequence>MKHLSILVPDVQAGPNTLSCIVGAYHIFTEANKYRNQHNQPEVFSIELAGVTGQSSFVNGLLTIMPQVHVDTIHKTDLIIIPAIAAAFKEVEAGNAVLVDWILKQYKIGAEVASMCTGAYILASTGLLDKKSCSIHWNAAANFRTLFPKVNLKAEKLITDEEGIYTNGGGYSFLNLLIYLVEKYYDRQTAIYCSKIFQIDIDRQTQSDFVIFSGQKSHGDEVIRQAQEYIEENFAEKLSVEQLSKRFTVGRRNFDRRFIKATGNTPVEYQQRVKIESAKKALETSRKTINEVMYEVGYADVKAFREVFRKITGMSPLEYKSKYNKSMGNF</sequence>
<dbReference type="PANTHER" id="PTHR43130:SF3">
    <property type="entry name" value="HTH-TYPE TRANSCRIPTIONAL REGULATOR RV1931C"/>
    <property type="match status" value="1"/>
</dbReference>
<keyword evidence="1" id="KW-0805">Transcription regulation</keyword>
<evidence type="ECO:0000259" key="3">
    <source>
        <dbReference type="PROSITE" id="PS01124"/>
    </source>
</evidence>
<proteinExistence type="predicted"/>
<dbReference type="InterPro" id="IPR009057">
    <property type="entry name" value="Homeodomain-like_sf"/>
</dbReference>
<evidence type="ECO:0000313" key="4">
    <source>
        <dbReference type="EMBL" id="SMC77316.1"/>
    </source>
</evidence>
<keyword evidence="2" id="KW-0804">Transcription</keyword>
<dbReference type="EMBL" id="FWXT01000001">
    <property type="protein sequence ID" value="SMC77316.1"/>
    <property type="molecule type" value="Genomic_DNA"/>
</dbReference>
<gene>
    <name evidence="4" type="ORF">SAMN04488524_2699</name>
</gene>
<dbReference type="SUPFAM" id="SSF46689">
    <property type="entry name" value="Homeodomain-like"/>
    <property type="match status" value="2"/>
</dbReference>
<dbReference type="OrthoDB" id="9803764at2"/>
<dbReference type="AlphaFoldDB" id="A0A1W2BX52"/>
<dbReference type="Gene3D" id="1.10.10.60">
    <property type="entry name" value="Homeodomain-like"/>
    <property type="match status" value="2"/>
</dbReference>
<evidence type="ECO:0000256" key="1">
    <source>
        <dbReference type="ARBA" id="ARBA00023015"/>
    </source>
</evidence>
<name>A0A1W2BX52_9SPHI</name>
<accession>A0A1W2BX52</accession>
<dbReference type="SMART" id="SM00342">
    <property type="entry name" value="HTH_ARAC"/>
    <property type="match status" value="1"/>
</dbReference>
<dbReference type="RefSeq" id="WP_084239341.1">
    <property type="nucleotide sequence ID" value="NZ_FWXT01000001.1"/>
</dbReference>
<dbReference type="PANTHER" id="PTHR43130">
    <property type="entry name" value="ARAC-FAMILY TRANSCRIPTIONAL REGULATOR"/>
    <property type="match status" value="1"/>
</dbReference>
<dbReference type="Pfam" id="PF12833">
    <property type="entry name" value="HTH_18"/>
    <property type="match status" value="1"/>
</dbReference>
<dbReference type="GO" id="GO:0043565">
    <property type="term" value="F:sequence-specific DNA binding"/>
    <property type="evidence" value="ECO:0007669"/>
    <property type="project" value="InterPro"/>
</dbReference>
<keyword evidence="5" id="KW-1185">Reference proteome</keyword>
<feature type="domain" description="HTH araC/xylS-type" evidence="3">
    <location>
        <begin position="224"/>
        <end position="322"/>
    </location>
</feature>
<protein>
    <submittedName>
        <fullName evidence="4">Transcriptional regulator, AraC family with amidase-like domain</fullName>
    </submittedName>
</protein>
<dbReference type="InterPro" id="IPR018060">
    <property type="entry name" value="HTH_AraC"/>
</dbReference>
<evidence type="ECO:0000313" key="5">
    <source>
        <dbReference type="Proteomes" id="UP000192756"/>
    </source>
</evidence>
<dbReference type="STRING" id="151894.SAMN04488524_2699"/>
<dbReference type="SUPFAM" id="SSF52317">
    <property type="entry name" value="Class I glutamine amidotransferase-like"/>
    <property type="match status" value="1"/>
</dbReference>
<organism evidence="4 5">
    <name type="scientific">Pedobacter africanus</name>
    <dbReference type="NCBI Taxonomy" id="151894"/>
    <lineage>
        <taxon>Bacteria</taxon>
        <taxon>Pseudomonadati</taxon>
        <taxon>Bacteroidota</taxon>
        <taxon>Sphingobacteriia</taxon>
        <taxon>Sphingobacteriales</taxon>
        <taxon>Sphingobacteriaceae</taxon>
        <taxon>Pedobacter</taxon>
    </lineage>
</organism>